<dbReference type="AlphaFoldDB" id="A0A518K339"/>
<dbReference type="SUPFAM" id="SSF53335">
    <property type="entry name" value="S-adenosyl-L-methionine-dependent methyltransferases"/>
    <property type="match status" value="1"/>
</dbReference>
<proteinExistence type="predicted"/>
<dbReference type="GO" id="GO:0008168">
    <property type="term" value="F:methyltransferase activity"/>
    <property type="evidence" value="ECO:0007669"/>
    <property type="project" value="UniProtKB-KW"/>
</dbReference>
<dbReference type="RefSeq" id="WP_145106094.1">
    <property type="nucleotide sequence ID" value="NZ_CP036349.1"/>
</dbReference>
<keyword evidence="1" id="KW-0808">Transferase</keyword>
<dbReference type="KEGG" id="bmei:Spa11_03840"/>
<dbReference type="EC" id="2.1.1.-" evidence="1"/>
<dbReference type="Proteomes" id="UP000316426">
    <property type="component" value="Chromosome"/>
</dbReference>
<keyword evidence="1" id="KW-0489">Methyltransferase</keyword>
<organism evidence="1 2">
    <name type="scientific">Botrimarina mediterranea</name>
    <dbReference type="NCBI Taxonomy" id="2528022"/>
    <lineage>
        <taxon>Bacteria</taxon>
        <taxon>Pseudomonadati</taxon>
        <taxon>Planctomycetota</taxon>
        <taxon>Planctomycetia</taxon>
        <taxon>Pirellulales</taxon>
        <taxon>Lacipirellulaceae</taxon>
        <taxon>Botrimarina</taxon>
    </lineage>
</organism>
<evidence type="ECO:0000313" key="1">
    <source>
        <dbReference type="EMBL" id="QDV72212.1"/>
    </source>
</evidence>
<keyword evidence="2" id="KW-1185">Reference proteome</keyword>
<dbReference type="GO" id="GO:0032259">
    <property type="term" value="P:methylation"/>
    <property type="evidence" value="ECO:0007669"/>
    <property type="project" value="UniProtKB-KW"/>
</dbReference>
<dbReference type="InterPro" id="IPR029063">
    <property type="entry name" value="SAM-dependent_MTases_sf"/>
</dbReference>
<keyword evidence="1" id="KW-0689">Ribosomal protein</keyword>
<accession>A0A518K339</accession>
<gene>
    <name evidence="1" type="primary">prmA</name>
    <name evidence="1" type="ORF">Spa11_03840</name>
</gene>
<dbReference type="Gene3D" id="3.40.50.150">
    <property type="entry name" value="Vaccinia Virus protein VP39"/>
    <property type="match status" value="1"/>
</dbReference>
<keyword evidence="1" id="KW-0687">Ribonucleoprotein</keyword>
<evidence type="ECO:0000313" key="2">
    <source>
        <dbReference type="Proteomes" id="UP000316426"/>
    </source>
</evidence>
<sequence length="210" mass="23423">MSRLIEIDLDVPATPLPRRVKDLLDDADDRIERFHHRRRDNPAPAFVPSDFVESYRALSKVAELSLAPGGRFLEWGSGIGVVTLQASLLGFDAIGIEIEEDLVDEANSLSEDHGIEAEFLCGSFVPDGGDDVLEANAYNLSRTITWLRNDVASAYDDLGLEPDDFDLIFAYPWPGEEDTVFDLFAEFASVGALLMTHHGEEGMRLQRKRR</sequence>
<dbReference type="GO" id="GO:0005840">
    <property type="term" value="C:ribosome"/>
    <property type="evidence" value="ECO:0007669"/>
    <property type="project" value="UniProtKB-KW"/>
</dbReference>
<name>A0A518K339_9BACT</name>
<protein>
    <submittedName>
        <fullName evidence="1">Ribosomal protein L11 methyltransferase</fullName>
        <ecNumber evidence="1">2.1.1.-</ecNumber>
    </submittedName>
</protein>
<dbReference type="EMBL" id="CP036349">
    <property type="protein sequence ID" value="QDV72212.1"/>
    <property type="molecule type" value="Genomic_DNA"/>
</dbReference>
<reference evidence="1 2" key="1">
    <citation type="submission" date="2019-02" db="EMBL/GenBank/DDBJ databases">
        <title>Deep-cultivation of Planctomycetes and their phenomic and genomic characterization uncovers novel biology.</title>
        <authorList>
            <person name="Wiegand S."/>
            <person name="Jogler M."/>
            <person name="Boedeker C."/>
            <person name="Pinto D."/>
            <person name="Vollmers J."/>
            <person name="Rivas-Marin E."/>
            <person name="Kohn T."/>
            <person name="Peeters S.H."/>
            <person name="Heuer A."/>
            <person name="Rast P."/>
            <person name="Oberbeckmann S."/>
            <person name="Bunk B."/>
            <person name="Jeske O."/>
            <person name="Meyerdierks A."/>
            <person name="Storesund J.E."/>
            <person name="Kallscheuer N."/>
            <person name="Luecker S."/>
            <person name="Lage O.M."/>
            <person name="Pohl T."/>
            <person name="Merkel B.J."/>
            <person name="Hornburger P."/>
            <person name="Mueller R.-W."/>
            <person name="Bruemmer F."/>
            <person name="Labrenz M."/>
            <person name="Spormann A.M."/>
            <person name="Op den Camp H."/>
            <person name="Overmann J."/>
            <person name="Amann R."/>
            <person name="Jetten M.S.M."/>
            <person name="Mascher T."/>
            <person name="Medema M.H."/>
            <person name="Devos D.P."/>
            <person name="Kaster A.-K."/>
            <person name="Ovreas L."/>
            <person name="Rohde M."/>
            <person name="Galperin M.Y."/>
            <person name="Jogler C."/>
        </authorList>
    </citation>
    <scope>NUCLEOTIDE SEQUENCE [LARGE SCALE GENOMIC DNA]</scope>
    <source>
        <strain evidence="1 2">Spa11</strain>
    </source>
</reference>